<evidence type="ECO:0000256" key="18">
    <source>
        <dbReference type="SAM" id="Phobius"/>
    </source>
</evidence>
<keyword evidence="10" id="KW-0547">Nucleotide-binding</keyword>
<dbReference type="InterPro" id="IPR004014">
    <property type="entry name" value="ATPase_P-typ_cation-transptr_N"/>
</dbReference>
<keyword evidence="7" id="KW-0997">Cell inner membrane</keyword>
<dbReference type="Pfam" id="PF00690">
    <property type="entry name" value="Cation_ATPase_N"/>
    <property type="match status" value="1"/>
</dbReference>
<name>A0A951QH78_9CYAN</name>
<evidence type="ECO:0000259" key="19">
    <source>
        <dbReference type="SMART" id="SM00831"/>
    </source>
</evidence>
<dbReference type="PROSITE" id="PS00154">
    <property type="entry name" value="ATPASE_E1_E2"/>
    <property type="match status" value="1"/>
</dbReference>
<dbReference type="GO" id="GO:0005524">
    <property type="term" value="F:ATP binding"/>
    <property type="evidence" value="ECO:0007669"/>
    <property type="project" value="UniProtKB-KW"/>
</dbReference>
<comment type="caution">
    <text evidence="20">The sequence shown here is derived from an EMBL/GenBank/DDBJ whole genome shotgun (WGS) entry which is preliminary data.</text>
</comment>
<dbReference type="GO" id="GO:0016887">
    <property type="term" value="F:ATP hydrolysis activity"/>
    <property type="evidence" value="ECO:0007669"/>
    <property type="project" value="InterPro"/>
</dbReference>
<dbReference type="InterPro" id="IPR018303">
    <property type="entry name" value="ATPase_P-typ_P_site"/>
</dbReference>
<keyword evidence="13" id="KW-1278">Translocase</keyword>
<keyword evidence="12" id="KW-0460">Magnesium</keyword>
<dbReference type="SUPFAM" id="SSF81665">
    <property type="entry name" value="Calcium ATPase, transmembrane domain M"/>
    <property type="match status" value="1"/>
</dbReference>
<keyword evidence="8" id="KW-0597">Phosphoprotein</keyword>
<dbReference type="InterPro" id="IPR006415">
    <property type="entry name" value="P-type_ATPase_IIIB"/>
</dbReference>
<comment type="subcellular location">
    <subcellularLocation>
        <location evidence="2">Cell inner membrane</location>
        <topology evidence="2">Multi-pass membrane protein</topology>
    </subcellularLocation>
</comment>
<proteinExistence type="inferred from homology"/>
<feature type="transmembrane region" description="Helical" evidence="18">
    <location>
        <begin position="723"/>
        <end position="745"/>
    </location>
</feature>
<evidence type="ECO:0000256" key="5">
    <source>
        <dbReference type="ARBA" id="ARBA00013555"/>
    </source>
</evidence>
<dbReference type="SUPFAM" id="SSF81653">
    <property type="entry name" value="Calcium ATPase, transduction domain A"/>
    <property type="match status" value="1"/>
</dbReference>
<evidence type="ECO:0000313" key="21">
    <source>
        <dbReference type="Proteomes" id="UP000757435"/>
    </source>
</evidence>
<evidence type="ECO:0000313" key="20">
    <source>
        <dbReference type="EMBL" id="MBW4662563.1"/>
    </source>
</evidence>
<feature type="transmembrane region" description="Helical" evidence="18">
    <location>
        <begin position="82"/>
        <end position="100"/>
    </location>
</feature>
<dbReference type="InterPro" id="IPR001757">
    <property type="entry name" value="P_typ_ATPase"/>
</dbReference>
<feature type="domain" description="Cation-transporting P-type ATPase N-terminal" evidence="19">
    <location>
        <begin position="7"/>
        <end position="80"/>
    </location>
</feature>
<dbReference type="InterPro" id="IPR008250">
    <property type="entry name" value="ATPase_P-typ_transduc_dom_A_sf"/>
</dbReference>
<keyword evidence="6" id="KW-1003">Cell membrane</keyword>
<evidence type="ECO:0000256" key="7">
    <source>
        <dbReference type="ARBA" id="ARBA00022519"/>
    </source>
</evidence>
<dbReference type="InterPro" id="IPR023299">
    <property type="entry name" value="ATPase_P-typ_cyto_dom_N"/>
</dbReference>
<evidence type="ECO:0000256" key="13">
    <source>
        <dbReference type="ARBA" id="ARBA00022967"/>
    </source>
</evidence>
<accession>A0A951QH78</accession>
<evidence type="ECO:0000256" key="9">
    <source>
        <dbReference type="ARBA" id="ARBA00022692"/>
    </source>
</evidence>
<dbReference type="Gene3D" id="3.40.1110.10">
    <property type="entry name" value="Calcium-transporting ATPase, cytoplasmic domain N"/>
    <property type="match status" value="1"/>
</dbReference>
<evidence type="ECO:0000256" key="17">
    <source>
        <dbReference type="ARBA" id="ARBA00047295"/>
    </source>
</evidence>
<evidence type="ECO:0000256" key="3">
    <source>
        <dbReference type="ARBA" id="ARBA00008746"/>
    </source>
</evidence>
<feature type="transmembrane region" description="Helical" evidence="18">
    <location>
        <begin position="53"/>
        <end position="76"/>
    </location>
</feature>
<feature type="transmembrane region" description="Helical" evidence="18">
    <location>
        <begin position="785"/>
        <end position="804"/>
    </location>
</feature>
<dbReference type="Gene3D" id="3.40.50.1000">
    <property type="entry name" value="HAD superfamily/HAD-like"/>
    <property type="match status" value="1"/>
</dbReference>
<evidence type="ECO:0000256" key="16">
    <source>
        <dbReference type="ARBA" id="ARBA00029806"/>
    </source>
</evidence>
<dbReference type="InterPro" id="IPR023214">
    <property type="entry name" value="HAD_sf"/>
</dbReference>
<protein>
    <recommendedName>
        <fullName evidence="5">Magnesium-transporting ATPase, P-type 1</fullName>
        <ecNumber evidence="4">7.2.2.14</ecNumber>
    </recommendedName>
    <alternativeName>
        <fullName evidence="16">Mg(2+) transport ATPase, P-type 1</fullName>
    </alternativeName>
</protein>
<dbReference type="SFLD" id="SFLDG00002">
    <property type="entry name" value="C1.7:_P-type_atpase_like"/>
    <property type="match status" value="1"/>
</dbReference>
<dbReference type="SFLD" id="SFLDS00003">
    <property type="entry name" value="Haloacid_Dehalogenase"/>
    <property type="match status" value="1"/>
</dbReference>
<dbReference type="InterPro" id="IPR044492">
    <property type="entry name" value="P_typ_ATPase_HD_dom"/>
</dbReference>
<organism evidence="20 21">
    <name type="scientific">Drouetiella hepatica Uher 2000/2452</name>
    <dbReference type="NCBI Taxonomy" id="904376"/>
    <lineage>
        <taxon>Bacteria</taxon>
        <taxon>Bacillati</taxon>
        <taxon>Cyanobacteriota</taxon>
        <taxon>Cyanophyceae</taxon>
        <taxon>Oculatellales</taxon>
        <taxon>Oculatellaceae</taxon>
        <taxon>Drouetiella</taxon>
    </lineage>
</organism>
<dbReference type="PRINTS" id="PR01836">
    <property type="entry name" value="MGATPASE"/>
</dbReference>
<dbReference type="Pfam" id="PF00122">
    <property type="entry name" value="E1-E2_ATPase"/>
    <property type="match status" value="1"/>
</dbReference>
<dbReference type="SUPFAM" id="SSF56784">
    <property type="entry name" value="HAD-like"/>
    <property type="match status" value="1"/>
</dbReference>
<dbReference type="Gene3D" id="2.70.150.10">
    <property type="entry name" value="Calcium-transporting ATPase, cytoplasmic transduction domain A"/>
    <property type="match status" value="1"/>
</dbReference>
<dbReference type="EMBL" id="JAHHHD010000085">
    <property type="protein sequence ID" value="MBW4662563.1"/>
    <property type="molecule type" value="Genomic_DNA"/>
</dbReference>
<sequence length="847" mass="92788">MNSPLSPFWSLPTDQVLQQAHSTIAGLSRQDARQRLSQYGANSLKQKHKSSDWILLLNQFKSPIILILIFAAVLSIFLQDAASAIIILAIVFISGLLGFWQERGASNAVEKLLALVQVKATVLRNGQAQDIPNEEVVPGDIVVLSAGKNIPGDCLVLESKDLSVDEAALTGETYPVDKLSSVLPAETGLSQRTNSLYLGTNVISGTAKAIVIHTGKETEFGKVSERLKLRPPETEFERGLSQFGYFLMEVTLILVVLIFVVNVYLDRPVLESFLFSLALAVGLTPQLLPAIVSVNLARGAKKMATKQVIVKRLSAIENFGSMNVFCTDKTGTLTEGQVKIHSAVDVEGKESNRVLLYAYLNAASESGYVNPIDTAIRAYKTFDVSGYQKLDEVPYDFNRKRLSILFKSDGRHLIVTKGALKNVLEVCSTVEMAEGKTIDIVDQRQNLHQQAEDLGSKGLRILGMAYRNLISIDPQSKHRDSFSKEDEANMTFLGYLALFDPPKAGIGDTLKELELLGITPKMITGDSKAVAMSIIQQVGLPSPKALTGSELGKLSDEALMHQVQQTNVFAEVEPNQKERIIIALKKAGNVVGYLGDGINDASALHAADVGISVESAVDVAKEAADIVLMQKDLNVLVEGVKEGRITFANTLKYVFMATSANFGNMFSMAGISLFLSFLPLLPSQILLTNLLTDFPELTIATDRVDREQVSQPRRWNIRFIRKFMLVFGLLSSVFDYLTFGVLLLLLQADPAQFRTGWFMESVISASMIVLSIRTHKSILHSKPSLSLLLSTMAIVIITLILPYTPLAGLLGFQALPIEFLLVLAAIVGLYILCAENVKRVFYQYVQS</sequence>
<dbReference type="InterPro" id="IPR023298">
    <property type="entry name" value="ATPase_P-typ_TM_dom_sf"/>
</dbReference>
<keyword evidence="15 18" id="KW-0472">Membrane</keyword>
<dbReference type="PANTHER" id="PTHR42861">
    <property type="entry name" value="CALCIUM-TRANSPORTING ATPASE"/>
    <property type="match status" value="1"/>
</dbReference>
<evidence type="ECO:0000256" key="15">
    <source>
        <dbReference type="ARBA" id="ARBA00023136"/>
    </source>
</evidence>
<dbReference type="AlphaFoldDB" id="A0A951QH78"/>
<keyword evidence="11" id="KW-0067">ATP-binding</keyword>
<dbReference type="SMART" id="SM00831">
    <property type="entry name" value="Cation_ATPase_N"/>
    <property type="match status" value="1"/>
</dbReference>
<evidence type="ECO:0000256" key="14">
    <source>
        <dbReference type="ARBA" id="ARBA00022989"/>
    </source>
</evidence>
<evidence type="ECO:0000256" key="12">
    <source>
        <dbReference type="ARBA" id="ARBA00022842"/>
    </source>
</evidence>
<dbReference type="InterPro" id="IPR006068">
    <property type="entry name" value="ATPase_P-typ_cation-transptr_C"/>
</dbReference>
<dbReference type="GO" id="GO:0005886">
    <property type="term" value="C:plasma membrane"/>
    <property type="evidence" value="ECO:0007669"/>
    <property type="project" value="UniProtKB-SubCell"/>
</dbReference>
<dbReference type="Proteomes" id="UP000757435">
    <property type="component" value="Unassembled WGS sequence"/>
</dbReference>
<feature type="transmembrane region" description="Helical" evidence="18">
    <location>
        <begin position="757"/>
        <end position="773"/>
    </location>
</feature>
<feature type="transmembrane region" description="Helical" evidence="18">
    <location>
        <begin position="277"/>
        <end position="297"/>
    </location>
</feature>
<dbReference type="NCBIfam" id="TIGR01494">
    <property type="entry name" value="ATPase_P-type"/>
    <property type="match status" value="2"/>
</dbReference>
<dbReference type="SFLD" id="SFLDF00027">
    <property type="entry name" value="p-type_atpase"/>
    <property type="match status" value="1"/>
</dbReference>
<dbReference type="Pfam" id="PF13246">
    <property type="entry name" value="Cation_ATPase"/>
    <property type="match status" value="1"/>
</dbReference>
<feature type="transmembrane region" description="Helical" evidence="18">
    <location>
        <begin position="810"/>
        <end position="833"/>
    </location>
</feature>
<feature type="transmembrane region" description="Helical" evidence="18">
    <location>
        <begin position="243"/>
        <end position="265"/>
    </location>
</feature>
<evidence type="ECO:0000256" key="10">
    <source>
        <dbReference type="ARBA" id="ARBA00022741"/>
    </source>
</evidence>
<dbReference type="Pfam" id="PF00689">
    <property type="entry name" value="Cation_ATPase_C"/>
    <property type="match status" value="1"/>
</dbReference>
<evidence type="ECO:0000256" key="1">
    <source>
        <dbReference type="ARBA" id="ARBA00003954"/>
    </source>
</evidence>
<evidence type="ECO:0000256" key="8">
    <source>
        <dbReference type="ARBA" id="ARBA00022553"/>
    </source>
</evidence>
<keyword evidence="14 18" id="KW-1133">Transmembrane helix</keyword>
<reference evidence="20" key="2">
    <citation type="journal article" date="2022" name="Microbiol. Resour. Announc.">
        <title>Metagenome Sequencing to Explore Phylogenomics of Terrestrial Cyanobacteria.</title>
        <authorList>
            <person name="Ward R.D."/>
            <person name="Stajich J.E."/>
            <person name="Johansen J.R."/>
            <person name="Huntemann M."/>
            <person name="Clum A."/>
            <person name="Foster B."/>
            <person name="Foster B."/>
            <person name="Roux S."/>
            <person name="Palaniappan K."/>
            <person name="Varghese N."/>
            <person name="Mukherjee S."/>
            <person name="Reddy T.B.K."/>
            <person name="Daum C."/>
            <person name="Copeland A."/>
            <person name="Chen I.A."/>
            <person name="Ivanova N.N."/>
            <person name="Kyrpides N.C."/>
            <person name="Shapiro N."/>
            <person name="Eloe-Fadrosh E.A."/>
            <person name="Pietrasiak N."/>
        </authorList>
    </citation>
    <scope>NUCLEOTIDE SEQUENCE</scope>
    <source>
        <strain evidence="20">UHER 2000/2452</strain>
    </source>
</reference>
<dbReference type="InterPro" id="IPR059000">
    <property type="entry name" value="ATPase_P-type_domA"/>
</dbReference>
<dbReference type="EC" id="7.2.2.14" evidence="4"/>
<evidence type="ECO:0000256" key="11">
    <source>
        <dbReference type="ARBA" id="ARBA00022840"/>
    </source>
</evidence>
<dbReference type="NCBIfam" id="TIGR01524">
    <property type="entry name" value="ATPase-IIIB_Mg"/>
    <property type="match status" value="1"/>
</dbReference>
<evidence type="ECO:0000256" key="6">
    <source>
        <dbReference type="ARBA" id="ARBA00022475"/>
    </source>
</evidence>
<comment type="function">
    <text evidence="1">Mediates magnesium influx to the cytosol.</text>
</comment>
<comment type="similarity">
    <text evidence="3">Belongs to the cation transport ATPase (P-type) (TC 3.A.3) family. Type IIIB subfamily.</text>
</comment>
<gene>
    <name evidence="20" type="primary">mgtA</name>
    <name evidence="20" type="ORF">KME15_28290</name>
</gene>
<evidence type="ECO:0000256" key="2">
    <source>
        <dbReference type="ARBA" id="ARBA00004429"/>
    </source>
</evidence>
<comment type="catalytic activity">
    <reaction evidence="17">
        <text>Mg(2+)(out) + ATP + H2O = Mg(2+)(in) + ADP + phosphate + H(+)</text>
        <dbReference type="Rhea" id="RHEA:10260"/>
        <dbReference type="ChEBI" id="CHEBI:15377"/>
        <dbReference type="ChEBI" id="CHEBI:15378"/>
        <dbReference type="ChEBI" id="CHEBI:18420"/>
        <dbReference type="ChEBI" id="CHEBI:30616"/>
        <dbReference type="ChEBI" id="CHEBI:43474"/>
        <dbReference type="ChEBI" id="CHEBI:456216"/>
        <dbReference type="EC" id="7.2.2.14"/>
    </reaction>
</comment>
<keyword evidence="9 18" id="KW-0812">Transmembrane</keyword>
<dbReference type="GO" id="GO:0015444">
    <property type="term" value="F:P-type magnesium transporter activity"/>
    <property type="evidence" value="ECO:0007669"/>
    <property type="project" value="UniProtKB-EC"/>
</dbReference>
<dbReference type="Gene3D" id="1.20.1110.10">
    <property type="entry name" value="Calcium-transporting ATPase, transmembrane domain"/>
    <property type="match status" value="1"/>
</dbReference>
<evidence type="ECO:0000256" key="4">
    <source>
        <dbReference type="ARBA" id="ARBA00012786"/>
    </source>
</evidence>
<reference evidence="20" key="1">
    <citation type="submission" date="2021-05" db="EMBL/GenBank/DDBJ databases">
        <authorList>
            <person name="Pietrasiak N."/>
            <person name="Ward R."/>
            <person name="Stajich J.E."/>
            <person name="Kurbessoian T."/>
        </authorList>
    </citation>
    <scope>NUCLEOTIDE SEQUENCE</scope>
    <source>
        <strain evidence="20">UHER 2000/2452</strain>
    </source>
</reference>
<dbReference type="InterPro" id="IPR036412">
    <property type="entry name" value="HAD-like_sf"/>
</dbReference>